<accession>W7X0G2</accession>
<dbReference type="EMBL" id="GG662532">
    <property type="protein sequence ID" value="EWS72610.1"/>
    <property type="molecule type" value="Genomic_DNA"/>
</dbReference>
<keyword evidence="2" id="KW-1185">Reference proteome</keyword>
<protein>
    <submittedName>
        <fullName evidence="1">Uncharacterized protein</fullName>
    </submittedName>
</protein>
<reference evidence="2" key="1">
    <citation type="journal article" date="2006" name="PLoS Biol.">
        <title>Macronuclear genome sequence of the ciliate Tetrahymena thermophila, a model eukaryote.</title>
        <authorList>
            <person name="Eisen J.A."/>
            <person name="Coyne R.S."/>
            <person name="Wu M."/>
            <person name="Wu D."/>
            <person name="Thiagarajan M."/>
            <person name="Wortman J.R."/>
            <person name="Badger J.H."/>
            <person name="Ren Q."/>
            <person name="Amedeo P."/>
            <person name="Jones K.M."/>
            <person name="Tallon L.J."/>
            <person name="Delcher A.L."/>
            <person name="Salzberg S.L."/>
            <person name="Silva J.C."/>
            <person name="Haas B.J."/>
            <person name="Majoros W.H."/>
            <person name="Farzad M."/>
            <person name="Carlton J.M."/>
            <person name="Smith R.K. Jr."/>
            <person name="Garg J."/>
            <person name="Pearlman R.E."/>
            <person name="Karrer K.M."/>
            <person name="Sun L."/>
            <person name="Manning G."/>
            <person name="Elde N.C."/>
            <person name="Turkewitz A.P."/>
            <person name="Asai D.J."/>
            <person name="Wilkes D.E."/>
            <person name="Wang Y."/>
            <person name="Cai H."/>
            <person name="Collins K."/>
            <person name="Stewart B.A."/>
            <person name="Lee S.R."/>
            <person name="Wilamowska K."/>
            <person name="Weinberg Z."/>
            <person name="Ruzzo W.L."/>
            <person name="Wloga D."/>
            <person name="Gaertig J."/>
            <person name="Frankel J."/>
            <person name="Tsao C.-C."/>
            <person name="Gorovsky M.A."/>
            <person name="Keeling P.J."/>
            <person name="Waller R.F."/>
            <person name="Patron N.J."/>
            <person name="Cherry J.M."/>
            <person name="Stover N.A."/>
            <person name="Krieger C.J."/>
            <person name="del Toro C."/>
            <person name="Ryder H.F."/>
            <person name="Williamson S.C."/>
            <person name="Barbeau R.A."/>
            <person name="Hamilton E.P."/>
            <person name="Orias E."/>
        </authorList>
    </citation>
    <scope>NUCLEOTIDE SEQUENCE [LARGE SCALE GENOMIC DNA]</scope>
    <source>
        <strain evidence="2">SB210</strain>
    </source>
</reference>
<proteinExistence type="predicted"/>
<dbReference type="GeneID" id="24438933"/>
<gene>
    <name evidence="1" type="ORF">TTHERM_000433489</name>
</gene>
<dbReference type="InParanoid" id="W7X0G2"/>
<dbReference type="RefSeq" id="XP_012654893.1">
    <property type="nucleotide sequence ID" value="XM_012799439.1"/>
</dbReference>
<dbReference type="AlphaFoldDB" id="W7X0G2"/>
<name>W7X0G2_TETTS</name>
<evidence type="ECO:0000313" key="1">
    <source>
        <dbReference type="EMBL" id="EWS72610.1"/>
    </source>
</evidence>
<evidence type="ECO:0000313" key="2">
    <source>
        <dbReference type="Proteomes" id="UP000009168"/>
    </source>
</evidence>
<dbReference type="KEGG" id="tet:TTHERM_000433489"/>
<sequence length="108" mass="13384">MEVGNYCSTVPVSNYHQSLDLIRLFNRLVNTENQRHYHYFYYHEQQFNFQFNCLNLNQNCQFNYQTFIYLNYNSNFNHLFDIILKSFTHFSGLYLYSIYYHNLNCLRK</sequence>
<dbReference type="Proteomes" id="UP000009168">
    <property type="component" value="Unassembled WGS sequence"/>
</dbReference>
<organism evidence="1 2">
    <name type="scientific">Tetrahymena thermophila (strain SB210)</name>
    <dbReference type="NCBI Taxonomy" id="312017"/>
    <lineage>
        <taxon>Eukaryota</taxon>
        <taxon>Sar</taxon>
        <taxon>Alveolata</taxon>
        <taxon>Ciliophora</taxon>
        <taxon>Intramacronucleata</taxon>
        <taxon>Oligohymenophorea</taxon>
        <taxon>Hymenostomatida</taxon>
        <taxon>Tetrahymenina</taxon>
        <taxon>Tetrahymenidae</taxon>
        <taxon>Tetrahymena</taxon>
    </lineage>
</organism>